<reference evidence="1 2" key="1">
    <citation type="submission" date="2020-04" db="EMBL/GenBank/DDBJ databases">
        <title>MicrobeNet Type strains.</title>
        <authorList>
            <person name="Nicholson A.C."/>
        </authorList>
    </citation>
    <scope>NUCLEOTIDE SEQUENCE [LARGE SCALE GENOMIC DNA]</scope>
    <source>
        <strain evidence="1 2">DSM 44113</strain>
    </source>
</reference>
<dbReference type="RefSeq" id="WP_168545092.1">
    <property type="nucleotide sequence ID" value="NZ_BAAAKS010000040.1"/>
</dbReference>
<sequence length="110" mass="10372">MLGRKTHREPGVHRAGPVVVRVARGGAVPTGEAVLARAVGAGAVVARVGGGATPVGVDGAGTDRGAGARGGVLGLVEAGADRAADDGASAVPDCASSDRGGVGGPLIMLT</sequence>
<evidence type="ECO:0000313" key="1">
    <source>
        <dbReference type="EMBL" id="NKY18031.1"/>
    </source>
</evidence>
<dbReference type="Proteomes" id="UP000582646">
    <property type="component" value="Unassembled WGS sequence"/>
</dbReference>
<gene>
    <name evidence="1" type="ORF">HF999_06590</name>
</gene>
<name>A0A846WYS1_9ACTN</name>
<dbReference type="EMBL" id="JAAXOQ010000006">
    <property type="protein sequence ID" value="NKY18031.1"/>
    <property type="molecule type" value="Genomic_DNA"/>
</dbReference>
<keyword evidence="2" id="KW-1185">Reference proteome</keyword>
<evidence type="ECO:0000313" key="2">
    <source>
        <dbReference type="Proteomes" id="UP000582646"/>
    </source>
</evidence>
<dbReference type="AlphaFoldDB" id="A0A846WYS1"/>
<comment type="caution">
    <text evidence="1">The sequence shown here is derived from an EMBL/GenBank/DDBJ whole genome shotgun (WGS) entry which is preliminary data.</text>
</comment>
<accession>A0A846WYS1</accession>
<organism evidence="1 2">
    <name type="scientific">Tsukamurella spumae</name>
    <dbReference type="NCBI Taxonomy" id="44753"/>
    <lineage>
        <taxon>Bacteria</taxon>
        <taxon>Bacillati</taxon>
        <taxon>Actinomycetota</taxon>
        <taxon>Actinomycetes</taxon>
        <taxon>Mycobacteriales</taxon>
        <taxon>Tsukamurellaceae</taxon>
        <taxon>Tsukamurella</taxon>
    </lineage>
</organism>
<proteinExistence type="predicted"/>
<protein>
    <submittedName>
        <fullName evidence="1">Uncharacterized protein</fullName>
    </submittedName>
</protein>